<keyword evidence="4" id="KW-0808">Transferase</keyword>
<keyword evidence="5 9" id="KW-0418">Kinase</keyword>
<dbReference type="Gene3D" id="3.30.450.20">
    <property type="entry name" value="PAS domain"/>
    <property type="match status" value="2"/>
</dbReference>
<dbReference type="SMART" id="SM00388">
    <property type="entry name" value="HisKA"/>
    <property type="match status" value="1"/>
</dbReference>
<dbReference type="AlphaFoldDB" id="A0A437QP65"/>
<dbReference type="OrthoDB" id="9797304at2"/>
<keyword evidence="6" id="KW-0902">Two-component regulatory system</keyword>
<dbReference type="SUPFAM" id="SSF55874">
    <property type="entry name" value="ATPase domain of HSP90 chaperone/DNA topoisomerase II/histidine kinase"/>
    <property type="match status" value="1"/>
</dbReference>
<evidence type="ECO:0000256" key="2">
    <source>
        <dbReference type="ARBA" id="ARBA00012438"/>
    </source>
</evidence>
<evidence type="ECO:0000256" key="3">
    <source>
        <dbReference type="ARBA" id="ARBA00022553"/>
    </source>
</evidence>
<name>A0A437QP65_9PROT</name>
<evidence type="ECO:0000313" key="10">
    <source>
        <dbReference type="Proteomes" id="UP000287447"/>
    </source>
</evidence>
<dbReference type="Pfam" id="PF12860">
    <property type="entry name" value="PAS_7"/>
    <property type="match status" value="2"/>
</dbReference>
<gene>
    <name evidence="9" type="ORF">EOI86_14040</name>
</gene>
<reference evidence="10" key="1">
    <citation type="submission" date="2019-01" db="EMBL/GenBank/DDBJ databases">
        <title>Gri0909 isolated from a small marine red alga.</title>
        <authorList>
            <person name="Kim J."/>
            <person name="Jeong S.E."/>
            <person name="Jeon C.O."/>
        </authorList>
    </citation>
    <scope>NUCLEOTIDE SEQUENCE [LARGE SCALE GENOMIC DNA]</scope>
    <source>
        <strain evidence="10">Gri0909</strain>
    </source>
</reference>
<accession>A0A437QP65</accession>
<dbReference type="InterPro" id="IPR003661">
    <property type="entry name" value="HisK_dim/P_dom"/>
</dbReference>
<dbReference type="InterPro" id="IPR035965">
    <property type="entry name" value="PAS-like_dom_sf"/>
</dbReference>
<evidence type="ECO:0000256" key="1">
    <source>
        <dbReference type="ARBA" id="ARBA00000085"/>
    </source>
</evidence>
<dbReference type="GO" id="GO:0000155">
    <property type="term" value="F:phosphorelay sensor kinase activity"/>
    <property type="evidence" value="ECO:0007669"/>
    <property type="project" value="InterPro"/>
</dbReference>
<dbReference type="InterPro" id="IPR003594">
    <property type="entry name" value="HATPase_dom"/>
</dbReference>
<dbReference type="Gene3D" id="3.30.565.10">
    <property type="entry name" value="Histidine kinase-like ATPase, C-terminal domain"/>
    <property type="match status" value="1"/>
</dbReference>
<dbReference type="SUPFAM" id="SSF55785">
    <property type="entry name" value="PYP-like sensor domain (PAS domain)"/>
    <property type="match status" value="2"/>
</dbReference>
<evidence type="ECO:0000256" key="7">
    <source>
        <dbReference type="SAM" id="Phobius"/>
    </source>
</evidence>
<protein>
    <recommendedName>
        <fullName evidence="2">histidine kinase</fullName>
        <ecNumber evidence="2">2.7.13.3</ecNumber>
    </recommendedName>
</protein>
<comment type="caution">
    <text evidence="9">The sequence shown here is derived from an EMBL/GenBank/DDBJ whole genome shotgun (WGS) entry which is preliminary data.</text>
</comment>
<organism evidence="9 10">
    <name type="scientific">Hwanghaeella grinnelliae</name>
    <dbReference type="NCBI Taxonomy" id="2500179"/>
    <lineage>
        <taxon>Bacteria</taxon>
        <taxon>Pseudomonadati</taxon>
        <taxon>Pseudomonadota</taxon>
        <taxon>Alphaproteobacteria</taxon>
        <taxon>Rhodospirillales</taxon>
        <taxon>Rhodospirillaceae</taxon>
        <taxon>Hwanghaeella</taxon>
    </lineage>
</organism>
<feature type="domain" description="Histidine kinase" evidence="8">
    <location>
        <begin position="545"/>
        <end position="765"/>
    </location>
</feature>
<keyword evidence="7" id="KW-1133">Transmembrane helix</keyword>
<dbReference type="Pfam" id="PF00512">
    <property type="entry name" value="HisKA"/>
    <property type="match status" value="1"/>
</dbReference>
<dbReference type="InterPro" id="IPR050736">
    <property type="entry name" value="Sensor_HK_Regulatory"/>
</dbReference>
<dbReference type="InterPro" id="IPR004358">
    <property type="entry name" value="Sig_transdc_His_kin-like_C"/>
</dbReference>
<dbReference type="EC" id="2.7.13.3" evidence="2"/>
<evidence type="ECO:0000313" key="9">
    <source>
        <dbReference type="EMBL" id="RVU36328.1"/>
    </source>
</evidence>
<dbReference type="Pfam" id="PF02518">
    <property type="entry name" value="HATPase_c"/>
    <property type="match status" value="1"/>
</dbReference>
<dbReference type="SUPFAM" id="SSF47384">
    <property type="entry name" value="Homodimeric domain of signal transducing histidine kinase"/>
    <property type="match status" value="1"/>
</dbReference>
<dbReference type="RefSeq" id="WP_127765804.1">
    <property type="nucleotide sequence ID" value="NZ_SADE01000002.1"/>
</dbReference>
<dbReference type="PRINTS" id="PR00344">
    <property type="entry name" value="BCTRLSENSOR"/>
</dbReference>
<evidence type="ECO:0000259" key="8">
    <source>
        <dbReference type="PROSITE" id="PS50109"/>
    </source>
</evidence>
<dbReference type="CDD" id="cd00082">
    <property type="entry name" value="HisKA"/>
    <property type="match status" value="1"/>
</dbReference>
<dbReference type="PROSITE" id="PS50109">
    <property type="entry name" value="HIS_KIN"/>
    <property type="match status" value="1"/>
</dbReference>
<dbReference type="InterPro" id="IPR005467">
    <property type="entry name" value="His_kinase_dom"/>
</dbReference>
<dbReference type="FunFam" id="3.30.565.10:FF:000006">
    <property type="entry name" value="Sensor histidine kinase WalK"/>
    <property type="match status" value="1"/>
</dbReference>
<keyword evidence="7" id="KW-0812">Transmembrane</keyword>
<dbReference type="EMBL" id="SADE01000002">
    <property type="protein sequence ID" value="RVU36328.1"/>
    <property type="molecule type" value="Genomic_DNA"/>
</dbReference>
<keyword evidence="10" id="KW-1185">Reference proteome</keyword>
<dbReference type="Gene3D" id="1.10.287.130">
    <property type="match status" value="1"/>
</dbReference>
<proteinExistence type="predicted"/>
<dbReference type="InterPro" id="IPR036890">
    <property type="entry name" value="HATPase_C_sf"/>
</dbReference>
<dbReference type="InterPro" id="IPR036097">
    <property type="entry name" value="HisK_dim/P_sf"/>
</dbReference>
<feature type="transmembrane region" description="Helical" evidence="7">
    <location>
        <begin position="6"/>
        <end position="26"/>
    </location>
</feature>
<evidence type="ECO:0000256" key="6">
    <source>
        <dbReference type="ARBA" id="ARBA00023012"/>
    </source>
</evidence>
<comment type="catalytic activity">
    <reaction evidence="1">
        <text>ATP + protein L-histidine = ADP + protein N-phospho-L-histidine.</text>
        <dbReference type="EC" id="2.7.13.3"/>
    </reaction>
</comment>
<keyword evidence="3" id="KW-0597">Phosphoprotein</keyword>
<evidence type="ECO:0000256" key="4">
    <source>
        <dbReference type="ARBA" id="ARBA00022679"/>
    </source>
</evidence>
<dbReference type="SMART" id="SM00387">
    <property type="entry name" value="HATPase_c"/>
    <property type="match status" value="1"/>
</dbReference>
<dbReference type="Proteomes" id="UP000287447">
    <property type="component" value="Unassembled WGS sequence"/>
</dbReference>
<dbReference type="PANTHER" id="PTHR43711">
    <property type="entry name" value="TWO-COMPONENT HISTIDINE KINASE"/>
    <property type="match status" value="1"/>
</dbReference>
<dbReference type="PANTHER" id="PTHR43711:SF1">
    <property type="entry name" value="HISTIDINE KINASE 1"/>
    <property type="match status" value="1"/>
</dbReference>
<sequence>MSGDFTIAALACIVLGGIVGFSVAWWRQRRLISMGRFLVSEPSPAIIIMDNHIEANAAAARLLQRDRFDTLMDLCSCLSAPELEAQGKTLHALLEALRRTGAGLKEDVQAGPQKSEVRLTGFPLGGGVMLRFDDRDAEIAARNDARAAHKDRIRIGKILDALPLPVWWRNPVTMKVDGGNKVYATAIGLEGSVAIPGTNRDLMIGLVGEEGTALARRALSRSTPQSESHHVVINGTRQLYDFVEQRLDDDGTIIGFGENQTSLEAMQTSLAENVAAQDAILENLLTAVAIFGPDRRLNFYNSAYARLWGLETEFLDSQPGFEEVVGILYDRRQMPETIDQRAELRARVELFTSVVETREELMHLPDERSIRLLISPHPKGGLFFQFEDVTDRLALERSYNTLTQVQQATLNNLYEGFAVFSRDGRLRLHNRAYQEIWRLSDADLKGSPHVSQLLEKVRPLIPHAADWEEFKRSTILAITEPKPDAGRYEFADDRIVDRVEVPLPDGQCLMLYLDVTDSLRVQRALEERNAALENADLLKSRFISNMSYELRTPLNTIIGFTEILQSGLAGELNTKQTDYVSNVLEASQHLARMVGDILDLATIQAGFMQLDIQEVDVATIVADLTQSTRGVAEEKSIAISLDQGPKPLLAACDTARIRQVLSNLLGNAIKFTPEGGTVEVRVLPPQADTPEIRVVIEDTGGGISEEDRERVFESFVQASSGTKQSGAGLGLALSKSLIELHGGRIVLGGSSTGGTSAICYIPVKPRRSPLLDNTIAKA</sequence>
<keyword evidence="7" id="KW-0472">Membrane</keyword>
<evidence type="ECO:0000256" key="5">
    <source>
        <dbReference type="ARBA" id="ARBA00022777"/>
    </source>
</evidence>